<feature type="transmembrane region" description="Helical" evidence="11">
    <location>
        <begin position="388"/>
        <end position="414"/>
    </location>
</feature>
<comment type="caution">
    <text evidence="14">The sequence shown here is derived from an EMBL/GenBank/DDBJ whole genome shotgun (WGS) entry which is preliminary data.</text>
</comment>
<dbReference type="GO" id="GO:0006612">
    <property type="term" value="P:protein targeting to membrane"/>
    <property type="evidence" value="ECO:0007669"/>
    <property type="project" value="TreeGrafter"/>
</dbReference>
<dbReference type="STRING" id="133385.A0A2T9Y563"/>
<keyword evidence="15" id="KW-1185">Reference proteome</keyword>
<gene>
    <name evidence="14" type="ORF">BB561_006312</name>
</gene>
<feature type="region of interest" description="Disordered" evidence="12">
    <location>
        <begin position="189"/>
        <end position="227"/>
    </location>
</feature>
<evidence type="ECO:0000256" key="2">
    <source>
        <dbReference type="ARBA" id="ARBA00022679"/>
    </source>
</evidence>
<keyword evidence="5 11" id="KW-0472">Membrane</keyword>
<evidence type="ECO:0000256" key="7">
    <source>
        <dbReference type="ARBA" id="ARBA00023288"/>
    </source>
</evidence>
<dbReference type="PANTHER" id="PTHR22883">
    <property type="entry name" value="ZINC FINGER DHHC DOMAIN CONTAINING PROTEIN"/>
    <property type="match status" value="1"/>
</dbReference>
<evidence type="ECO:0000256" key="9">
    <source>
        <dbReference type="ARBA" id="ARBA00023463"/>
    </source>
</evidence>
<reference evidence="14 15" key="1">
    <citation type="journal article" date="2018" name="MBio">
        <title>Comparative Genomics Reveals the Core Gene Toolbox for the Fungus-Insect Symbiosis.</title>
        <authorList>
            <person name="Wang Y."/>
            <person name="Stata M."/>
            <person name="Wang W."/>
            <person name="Stajich J.E."/>
            <person name="White M.M."/>
            <person name="Moncalvo J.M."/>
        </authorList>
    </citation>
    <scope>NUCLEOTIDE SEQUENCE [LARGE SCALE GENOMIC DNA]</scope>
    <source>
        <strain evidence="14 15">SWE-8-4</strain>
    </source>
</reference>
<keyword evidence="7" id="KW-0449">Lipoprotein</keyword>
<evidence type="ECO:0000256" key="3">
    <source>
        <dbReference type="ARBA" id="ARBA00022692"/>
    </source>
</evidence>
<dbReference type="GO" id="GO:0005794">
    <property type="term" value="C:Golgi apparatus"/>
    <property type="evidence" value="ECO:0007669"/>
    <property type="project" value="TreeGrafter"/>
</dbReference>
<evidence type="ECO:0000256" key="10">
    <source>
        <dbReference type="ARBA" id="ARBA00048048"/>
    </source>
</evidence>
<dbReference type="InterPro" id="IPR039859">
    <property type="entry name" value="PFA4/ZDH16/20/ERF2-like"/>
</dbReference>
<comment type="subcellular location">
    <subcellularLocation>
        <location evidence="1">Endomembrane system</location>
        <topology evidence="1">Multi-pass membrane protein</topology>
    </subcellularLocation>
</comment>
<keyword evidence="8 11" id="KW-0012">Acyltransferase</keyword>
<evidence type="ECO:0000256" key="6">
    <source>
        <dbReference type="ARBA" id="ARBA00023139"/>
    </source>
</evidence>
<accession>A0A2T9Y563</accession>
<comment type="similarity">
    <text evidence="9">Belongs to the DHHC palmitoyltransferase family. ERF2/ZDHHC9 subfamily.</text>
</comment>
<dbReference type="OrthoDB" id="9909019at2759"/>
<organism evidence="14 15">
    <name type="scientific">Smittium simulii</name>
    <dbReference type="NCBI Taxonomy" id="133385"/>
    <lineage>
        <taxon>Eukaryota</taxon>
        <taxon>Fungi</taxon>
        <taxon>Fungi incertae sedis</taxon>
        <taxon>Zoopagomycota</taxon>
        <taxon>Kickxellomycotina</taxon>
        <taxon>Harpellomycetes</taxon>
        <taxon>Harpellales</taxon>
        <taxon>Legeriomycetaceae</taxon>
        <taxon>Smittium</taxon>
    </lineage>
</organism>
<proteinExistence type="inferred from homology"/>
<keyword evidence="4 11" id="KW-1133">Transmembrane helix</keyword>
<keyword evidence="2 11" id="KW-0808">Transferase</keyword>
<dbReference type="EMBL" id="MBFR01000488">
    <property type="protein sequence ID" value="PVU87475.1"/>
    <property type="molecule type" value="Genomic_DNA"/>
</dbReference>
<feature type="transmembrane region" description="Helical" evidence="11">
    <location>
        <begin position="75"/>
        <end position="96"/>
    </location>
</feature>
<keyword evidence="3 11" id="KW-0812">Transmembrane</keyword>
<evidence type="ECO:0000256" key="5">
    <source>
        <dbReference type="ARBA" id="ARBA00023136"/>
    </source>
</evidence>
<dbReference type="Pfam" id="PF01529">
    <property type="entry name" value="DHHC"/>
    <property type="match status" value="1"/>
</dbReference>
<dbReference type="GO" id="GO:0019706">
    <property type="term" value="F:protein-cysteine S-palmitoyltransferase activity"/>
    <property type="evidence" value="ECO:0007669"/>
    <property type="project" value="UniProtKB-EC"/>
</dbReference>
<feature type="transmembrane region" description="Helical" evidence="11">
    <location>
        <begin position="340"/>
        <end position="368"/>
    </location>
</feature>
<dbReference type="GO" id="GO:0005783">
    <property type="term" value="C:endoplasmic reticulum"/>
    <property type="evidence" value="ECO:0007669"/>
    <property type="project" value="TreeGrafter"/>
</dbReference>
<comment type="catalytic activity">
    <reaction evidence="10 11">
        <text>L-cysteinyl-[protein] + hexadecanoyl-CoA = S-hexadecanoyl-L-cysteinyl-[protein] + CoA</text>
        <dbReference type="Rhea" id="RHEA:36683"/>
        <dbReference type="Rhea" id="RHEA-COMP:10131"/>
        <dbReference type="Rhea" id="RHEA-COMP:11032"/>
        <dbReference type="ChEBI" id="CHEBI:29950"/>
        <dbReference type="ChEBI" id="CHEBI:57287"/>
        <dbReference type="ChEBI" id="CHEBI:57379"/>
        <dbReference type="ChEBI" id="CHEBI:74151"/>
        <dbReference type="EC" id="2.3.1.225"/>
    </reaction>
</comment>
<dbReference type="InterPro" id="IPR001594">
    <property type="entry name" value="Palmitoyltrfase_DHHC"/>
</dbReference>
<dbReference type="PANTHER" id="PTHR22883:SF43">
    <property type="entry name" value="PALMITOYLTRANSFERASE APP"/>
    <property type="match status" value="1"/>
</dbReference>
<evidence type="ECO:0000256" key="8">
    <source>
        <dbReference type="ARBA" id="ARBA00023315"/>
    </source>
</evidence>
<keyword evidence="6" id="KW-0564">Palmitate</keyword>
<feature type="domain" description="Palmitoyltransferase DHHC" evidence="13">
    <location>
        <begin position="292"/>
        <end position="425"/>
    </location>
</feature>
<protein>
    <recommendedName>
        <fullName evidence="11">Palmitoyltransferase</fullName>
        <ecNumber evidence="11">2.3.1.225</ecNumber>
    </recommendedName>
</protein>
<dbReference type="PROSITE" id="PS50216">
    <property type="entry name" value="DHHC"/>
    <property type="match status" value="1"/>
</dbReference>
<comment type="domain">
    <text evidence="11">The DHHC domain is required for palmitoyltransferase activity.</text>
</comment>
<evidence type="ECO:0000313" key="14">
    <source>
        <dbReference type="EMBL" id="PVU87475.1"/>
    </source>
</evidence>
<evidence type="ECO:0000256" key="12">
    <source>
        <dbReference type="SAM" id="MobiDB-lite"/>
    </source>
</evidence>
<sequence length="482" mass="55109">MSQELSSYIAHSPQQEKPKKVYQLFDNSNILIFKGYIITSRKIWPFLISLNILLIAIVLFSVFELSFIKQTLGPIPVIAYCYVALLSLSSMFMAALSDPGIIPRNLDAIEDYEEHYLREHKGSPSKQNNMLPEQNKSFSPLSDLKINNSSFLSNKKSNQSPQASCNNYELNLLQTPILSSLENQQQNLSNSELSVQVQPKTGLSNQNSQKTFHNNTNTQPTSSKTDNLTKIFRSRSESSRRHVYLRYTENFPPPFPITQTANNQTHDHCNSVPNDIFALPPTTKSITVRGIKHRLKYCETCKIYRPPRSTHCRLCDNCVEVEDHHCVWLNNCIGKRNYRYFYCFLLSTTLLCIFVLGFSLYHLLYISANLDQSSSSKFLQAIKLSPMSFALFIYTIMFGWTILSLVIYHTYLVLFNMTTHEHIRSNGGFFNTDTSNVNPLYTPKRSIFTNCYKSLCKPRGPTNIVWKGTVESVSTPITVVSK</sequence>
<evidence type="ECO:0000256" key="11">
    <source>
        <dbReference type="RuleBase" id="RU079119"/>
    </source>
</evidence>
<dbReference type="Proteomes" id="UP000245383">
    <property type="component" value="Unassembled WGS sequence"/>
</dbReference>
<name>A0A2T9Y563_9FUNG</name>
<evidence type="ECO:0000256" key="4">
    <source>
        <dbReference type="ARBA" id="ARBA00022989"/>
    </source>
</evidence>
<dbReference type="EC" id="2.3.1.225" evidence="11"/>
<evidence type="ECO:0000259" key="13">
    <source>
        <dbReference type="Pfam" id="PF01529"/>
    </source>
</evidence>
<feature type="transmembrane region" description="Helical" evidence="11">
    <location>
        <begin position="43"/>
        <end position="63"/>
    </location>
</feature>
<dbReference type="AlphaFoldDB" id="A0A2T9Y563"/>
<evidence type="ECO:0000313" key="15">
    <source>
        <dbReference type="Proteomes" id="UP000245383"/>
    </source>
</evidence>
<evidence type="ECO:0000256" key="1">
    <source>
        <dbReference type="ARBA" id="ARBA00004127"/>
    </source>
</evidence>